<dbReference type="InterPro" id="IPR029063">
    <property type="entry name" value="SAM-dependent_MTases_sf"/>
</dbReference>
<comment type="caution">
    <text evidence="4">The sequence shown here is derived from an EMBL/GenBank/DDBJ whole genome shotgun (WGS) entry which is preliminary data.</text>
</comment>
<dbReference type="STRING" id="207949.RED65_08364"/>
<dbReference type="HOGENOM" id="CLU_049766_1_1_6"/>
<dbReference type="PANTHER" id="PTHR43397:SF1">
    <property type="entry name" value="ERGOTHIONEINE BIOSYNTHESIS PROTEIN 1"/>
    <property type="match status" value="1"/>
</dbReference>
<evidence type="ECO:0000313" key="4">
    <source>
        <dbReference type="EMBL" id="EAT11255.1"/>
    </source>
</evidence>
<dbReference type="GO" id="GO:0032259">
    <property type="term" value="P:methylation"/>
    <property type="evidence" value="ECO:0007669"/>
    <property type="project" value="UniProtKB-KW"/>
</dbReference>
<dbReference type="OrthoDB" id="5289726at2"/>
<dbReference type="InterPro" id="IPR035094">
    <property type="entry name" value="EgtD"/>
</dbReference>
<keyword evidence="1" id="KW-0489">Methyltransferase</keyword>
<dbReference type="InterPro" id="IPR051128">
    <property type="entry name" value="EgtD_Methyltrsf_superfamily"/>
</dbReference>
<dbReference type="Gene3D" id="3.40.50.150">
    <property type="entry name" value="Vaccinia Virus protein VP39"/>
    <property type="match status" value="1"/>
</dbReference>
<dbReference type="RefSeq" id="WP_007019222.1">
    <property type="nucleotide sequence ID" value="NZ_CH724122.1"/>
</dbReference>
<gene>
    <name evidence="4" type="ORF">RED65_08364</name>
</gene>
<evidence type="ECO:0000259" key="3">
    <source>
        <dbReference type="Pfam" id="PF10017"/>
    </source>
</evidence>
<dbReference type="PANTHER" id="PTHR43397">
    <property type="entry name" value="ERGOTHIONEINE BIOSYNTHESIS PROTEIN 1"/>
    <property type="match status" value="1"/>
</dbReference>
<protein>
    <recommendedName>
        <fullName evidence="3">Histidine-specific methyltransferase SAM-dependent domain-containing protein</fullName>
    </recommendedName>
</protein>
<dbReference type="NCBIfam" id="TIGR03438">
    <property type="entry name" value="egtD_ergothio"/>
    <property type="match status" value="1"/>
</dbReference>
<name>Q1MZ78_9GAMM</name>
<dbReference type="PIRSF" id="PIRSF018005">
    <property type="entry name" value="UCP018005"/>
    <property type="match status" value="1"/>
</dbReference>
<dbReference type="AlphaFoldDB" id="Q1MZ78"/>
<reference evidence="4 5" key="1">
    <citation type="submission" date="2006-03" db="EMBL/GenBank/DDBJ databases">
        <authorList>
            <person name="Pinhassi J."/>
            <person name="Pedros-Alio C."/>
            <person name="Ferriera S."/>
            <person name="Johnson J."/>
            <person name="Kravitz S."/>
            <person name="Halpern A."/>
            <person name="Remington K."/>
            <person name="Beeson K."/>
            <person name="Tran B."/>
            <person name="Rogers Y.-H."/>
            <person name="Friedman R."/>
            <person name="Venter J.C."/>
        </authorList>
    </citation>
    <scope>NUCLEOTIDE SEQUENCE [LARGE SCALE GENOMIC DNA]</scope>
    <source>
        <strain evidence="4 5">RED65</strain>
    </source>
</reference>
<sequence length="321" mass="36593">MATAEGVFFYDYNIEEQDQQAEILSGLQASPKRISPKYFYDQTGSVLFETITTLPEYYPTRCEIEILRENQTSILEATGDDCVLIEYGSGASTKIRLLLDAIKPKAYVPLDISRDFLYDSAIALRRDFPWLEIHATCLDYRKPATLPDSLKHYKNKVAYFPGSSLGNFAPKEQADFLSSVRQTIGDHGSLLIGLDMVKAEPVLHQAYNDHQGVTAKFNSNILNHINDITGARLNPDHFSHLAFFNSEQSRIEMHLVSQLDQVASLGGERIHFKQGEHIVTEYSYKFELDKFIAFAKQHDFECQQVWQDANSYFSLFYLKAC</sequence>
<dbReference type="Proteomes" id="UP000004263">
    <property type="component" value="Unassembled WGS sequence"/>
</dbReference>
<dbReference type="Pfam" id="PF10017">
    <property type="entry name" value="Methyltransf_33"/>
    <property type="match status" value="1"/>
</dbReference>
<dbReference type="InterPro" id="IPR019257">
    <property type="entry name" value="MeTrfase_dom"/>
</dbReference>
<dbReference type="GO" id="GO:0008168">
    <property type="term" value="F:methyltransferase activity"/>
    <property type="evidence" value="ECO:0007669"/>
    <property type="project" value="UniProtKB-KW"/>
</dbReference>
<evidence type="ECO:0000256" key="2">
    <source>
        <dbReference type="ARBA" id="ARBA00022679"/>
    </source>
</evidence>
<organism evidence="4 5">
    <name type="scientific">Bermanella marisrubri</name>
    <dbReference type="NCBI Taxonomy" id="207949"/>
    <lineage>
        <taxon>Bacteria</taxon>
        <taxon>Pseudomonadati</taxon>
        <taxon>Pseudomonadota</taxon>
        <taxon>Gammaproteobacteria</taxon>
        <taxon>Oceanospirillales</taxon>
        <taxon>Oceanospirillaceae</taxon>
        <taxon>Bermanella</taxon>
    </lineage>
</organism>
<evidence type="ECO:0000256" key="1">
    <source>
        <dbReference type="ARBA" id="ARBA00022603"/>
    </source>
</evidence>
<evidence type="ECO:0000313" key="5">
    <source>
        <dbReference type="Proteomes" id="UP000004263"/>
    </source>
</evidence>
<dbReference type="InterPro" id="IPR017804">
    <property type="entry name" value="MeTrfase_EgtD-like"/>
</dbReference>
<accession>Q1MZ78</accession>
<proteinExistence type="predicted"/>
<dbReference type="EMBL" id="AAQH01000020">
    <property type="protein sequence ID" value="EAT11255.1"/>
    <property type="molecule type" value="Genomic_DNA"/>
</dbReference>
<keyword evidence="5" id="KW-1185">Reference proteome</keyword>
<feature type="domain" description="Histidine-specific methyltransferase SAM-dependent" evidence="3">
    <location>
        <begin position="20"/>
        <end position="319"/>
    </location>
</feature>
<keyword evidence="2" id="KW-0808">Transferase</keyword>